<name>A0AA40BYK3_9PEZI</name>
<evidence type="ECO:0000256" key="1">
    <source>
        <dbReference type="SAM" id="Phobius"/>
    </source>
</evidence>
<reference evidence="2" key="1">
    <citation type="submission" date="2023-06" db="EMBL/GenBank/DDBJ databases">
        <title>Genome-scale phylogeny and comparative genomics of the fungal order Sordariales.</title>
        <authorList>
            <consortium name="Lawrence Berkeley National Laboratory"/>
            <person name="Hensen N."/>
            <person name="Bonometti L."/>
            <person name="Westerberg I."/>
            <person name="Brannstrom I.O."/>
            <person name="Guillou S."/>
            <person name="Cros-Aarteil S."/>
            <person name="Calhoun S."/>
            <person name="Haridas S."/>
            <person name="Kuo A."/>
            <person name="Mondo S."/>
            <person name="Pangilinan J."/>
            <person name="Riley R."/>
            <person name="LaButti K."/>
            <person name="Andreopoulos B."/>
            <person name="Lipzen A."/>
            <person name="Chen C."/>
            <person name="Yanf M."/>
            <person name="Daum C."/>
            <person name="Ng V."/>
            <person name="Clum A."/>
            <person name="Steindorff A."/>
            <person name="Ohm R."/>
            <person name="Martin F."/>
            <person name="Silar P."/>
            <person name="Natvig D."/>
            <person name="Lalanne C."/>
            <person name="Gautier V."/>
            <person name="Ament-velasquez S.L."/>
            <person name="Kruys A."/>
            <person name="Hutchinson M.I."/>
            <person name="Powell A.J."/>
            <person name="Barry K."/>
            <person name="Miller A.N."/>
            <person name="Grigoriev I.V."/>
            <person name="Debuchy R."/>
            <person name="Gladieux P."/>
            <person name="Thoren M.H."/>
            <person name="Johannesson H."/>
        </authorList>
    </citation>
    <scope>NUCLEOTIDE SEQUENCE</scope>
    <source>
        <strain evidence="2">SMH3391-2</strain>
    </source>
</reference>
<sequence length="116" mass="12737">MSSRIISAGLRALPVRSAATATRTFQTSAQRLNTVAAAAPLPARKPVGAFRGGLFGFFFGSTLAGSAVYYYALQEYKTSNELLTEDIYALQHAVERLSKYIGTLEEKMEALERRKK</sequence>
<evidence type="ECO:0000313" key="3">
    <source>
        <dbReference type="Proteomes" id="UP001174934"/>
    </source>
</evidence>
<evidence type="ECO:0000313" key="2">
    <source>
        <dbReference type="EMBL" id="KAK0618335.1"/>
    </source>
</evidence>
<protein>
    <submittedName>
        <fullName evidence="2">Uncharacterized protein</fullName>
    </submittedName>
</protein>
<dbReference type="Proteomes" id="UP001174934">
    <property type="component" value="Unassembled WGS sequence"/>
</dbReference>
<keyword evidence="1" id="KW-0472">Membrane</keyword>
<proteinExistence type="predicted"/>
<keyword evidence="1" id="KW-1133">Transmembrane helix</keyword>
<keyword evidence="1" id="KW-0812">Transmembrane</keyword>
<dbReference type="AlphaFoldDB" id="A0AA40BYK3"/>
<comment type="caution">
    <text evidence="2">The sequence shown here is derived from an EMBL/GenBank/DDBJ whole genome shotgun (WGS) entry which is preliminary data.</text>
</comment>
<dbReference type="EMBL" id="JAULSR010000005">
    <property type="protein sequence ID" value="KAK0618335.1"/>
    <property type="molecule type" value="Genomic_DNA"/>
</dbReference>
<feature type="transmembrane region" description="Helical" evidence="1">
    <location>
        <begin position="54"/>
        <end position="73"/>
    </location>
</feature>
<organism evidence="2 3">
    <name type="scientific">Bombardia bombarda</name>
    <dbReference type="NCBI Taxonomy" id="252184"/>
    <lineage>
        <taxon>Eukaryota</taxon>
        <taxon>Fungi</taxon>
        <taxon>Dikarya</taxon>
        <taxon>Ascomycota</taxon>
        <taxon>Pezizomycotina</taxon>
        <taxon>Sordariomycetes</taxon>
        <taxon>Sordariomycetidae</taxon>
        <taxon>Sordariales</taxon>
        <taxon>Lasiosphaeriaceae</taxon>
        <taxon>Bombardia</taxon>
    </lineage>
</organism>
<keyword evidence="3" id="KW-1185">Reference proteome</keyword>
<dbReference type="PANTHER" id="PTHR37849:SF1">
    <property type="entry name" value="YALI0E11605P"/>
    <property type="match status" value="1"/>
</dbReference>
<accession>A0AA40BYK3</accession>
<dbReference type="PANTHER" id="PTHR37849">
    <property type="entry name" value="YALI0E11605P"/>
    <property type="match status" value="1"/>
</dbReference>
<gene>
    <name evidence="2" type="ORF">B0T17DRAFT_333944</name>
</gene>